<dbReference type="GO" id="GO:0005777">
    <property type="term" value="C:peroxisome"/>
    <property type="evidence" value="ECO:0007669"/>
    <property type="project" value="UniProtKB-SubCell"/>
</dbReference>
<feature type="domain" description="Acyl-CoA oxidase C-alpha1" evidence="18">
    <location>
        <begin position="294"/>
        <end position="465"/>
    </location>
</feature>
<dbReference type="GO" id="GO:0034044">
    <property type="term" value="C:exomer complex"/>
    <property type="evidence" value="ECO:0007669"/>
    <property type="project" value="UniProtKB-ARBA"/>
</dbReference>
<dbReference type="GO" id="GO:0055088">
    <property type="term" value="P:lipid homeostasis"/>
    <property type="evidence" value="ECO:0007669"/>
    <property type="project" value="TreeGrafter"/>
</dbReference>
<evidence type="ECO:0000256" key="13">
    <source>
        <dbReference type="ARBA" id="ARBA00063271"/>
    </source>
</evidence>
<feature type="region of interest" description="Disordered" evidence="14">
    <location>
        <begin position="1090"/>
        <end position="1131"/>
    </location>
</feature>
<dbReference type="GO" id="GO:0006893">
    <property type="term" value="P:Golgi to plasma membrane transport"/>
    <property type="evidence" value="ECO:0007669"/>
    <property type="project" value="UniProtKB-ARBA"/>
</dbReference>
<dbReference type="Pfam" id="PF01756">
    <property type="entry name" value="ACOX"/>
    <property type="match status" value="1"/>
</dbReference>
<comment type="subcellular location">
    <subcellularLocation>
        <location evidence="3">Peroxisome</location>
    </subcellularLocation>
</comment>
<dbReference type="InterPro" id="IPR037069">
    <property type="entry name" value="AcylCoA_DH/ox_N_sf"/>
</dbReference>
<sequence>MSTAFKRMQAVKQHLSPEEEYASAVDPVASMNEERAKAAFDIRALTVLMDEKIMQELERDPLFKMNDIHDISKSELRERTMEKFRSMLHHLQNESVETFKKRMEIVSLIDPGFWTRFGVHYGLFVGALQSNATPGQLGYWFQKGALSLSGFIGCFAMTEIGHGSNVPGLETTATFDEASDTFIIHTPTLTATKWWIGGAAHSATHAAVFAQLIVKGKRYGTKCFVVPLRDPKTYNTLPGINIGDIGKKMGRDGIDNGWIQFTSVSIPRTYMLQKHTKVSRTGDVIEPKLQQLTYGALLQGRVTMVADSGHFSKKALSIAIRYAAVRRQFSSSNSNGIETKLLDYPIHQRRLMPLLSQTFAMLFTGTEMTEMYNAMMTRLEGAKEGDADLDEVIEILKETHSTSAGLKAFCTWNCLSTIEACRQACGGHGYSSYTGLAAMYQDFAVQCTWEGDNTILTLQLGRYLISCYREAVSGKKLSPGVGYLNNLDQLIGKRCSVNNLEDILSPQVITEGWQVVCANVVRNASLEFEACLKKGMQPDDAYEECSQSRLYAAKLHSFGYLFNRFADGVAKVTGNLHDILIKVCLLYGLYSIEENAGAFLQYQYFTPAQIEFIRSSVNRLCKDVRDQAIPLVDSFNLSDYMINSPLGRKDGNVYVHYFDQVKRSNPQGEHPYFEKLIKPLIEPMADTLKDIPEFFETELGESIIARTDALGSFRELGPPDLCHIIKVNAKPGVKEIGSYHYISGVDASSSASLAVYLNSLTYSMDDSQSWFTKSNAWRIRSGIYCCFNAFSRMDVRVEVKIPGGVESYYVDVRGERHEATADIWQETYLSAVLRAILYSDDNYYRLAGYRKVDPILNLQSEKRFLEAAESLFWKGWQLGSKPEIQVATSVHNHLTDGIMKYFGDSFRFGPAIELFKKLHGKDPEVGALLAKAYIGQNEEIKAVNVLYNDLRLVSMGYPLIHVQVDFLRTKGEFNMALKLAKYAVDTTPSEYLTWAKLTEDMHRMPPSLKTHLPIKPDIISSGIMEEDAGRESEADSQISRLPAPSLHGTFAKAYSLLTRLANALGWDELLRCRSQVFVMEEEYRMHKAQADHRKSISTEELGQKLKNTTLTEPKLPEASVEKPTQAADDEEQEVSFSFGNKRLCERWLDNLFMVLYEDLRVYTFWRTEAAHYRTQKIAYRKTGTEWELLGDLGLRLWHESEAKEAYELCLDHKFSAKAWMKLLEIYAKEGNTQKALLAAVKLTVYHERWYHEIVYPTEIACNLNSLIRKVGLSKMQNILTSMNLPKPVQKLMTRYFDYGELFQVEGYES</sequence>
<accession>A0A8H7SJX8</accession>
<dbReference type="InterPro" id="IPR055060">
    <property type="entry name" value="ACOX_C_alpha1"/>
</dbReference>
<dbReference type="EMBL" id="JAEPRE010000265">
    <property type="protein sequence ID" value="KAG2229527.1"/>
    <property type="molecule type" value="Genomic_DNA"/>
</dbReference>
<evidence type="ECO:0000259" key="18">
    <source>
        <dbReference type="Pfam" id="PF22924"/>
    </source>
</evidence>
<dbReference type="SUPFAM" id="SSF56645">
    <property type="entry name" value="Acyl-CoA dehydrogenase NM domain-like"/>
    <property type="match status" value="1"/>
</dbReference>
<dbReference type="InterPro" id="IPR011990">
    <property type="entry name" value="TPR-like_helical_dom_sf"/>
</dbReference>
<comment type="caution">
    <text evidence="19">The sequence shown here is derived from an EMBL/GenBank/DDBJ whole genome shotgun (WGS) entry which is preliminary data.</text>
</comment>
<keyword evidence="9" id="KW-0276">Fatty acid metabolism</keyword>
<evidence type="ECO:0000313" key="19">
    <source>
        <dbReference type="EMBL" id="KAG2229527.1"/>
    </source>
</evidence>
<keyword evidence="20" id="KW-1185">Reference proteome</keyword>
<dbReference type="Pfam" id="PF02770">
    <property type="entry name" value="Acyl-CoA_dh_M"/>
    <property type="match status" value="1"/>
</dbReference>
<dbReference type="Pfam" id="PF14749">
    <property type="entry name" value="Acyl-CoA_ox_N"/>
    <property type="match status" value="1"/>
</dbReference>
<protein>
    <recommendedName>
        <fullName evidence="6">acyl-CoA oxidase</fullName>
        <ecNumber evidence="6">1.3.3.6</ecNumber>
    </recommendedName>
</protein>
<evidence type="ECO:0000256" key="14">
    <source>
        <dbReference type="SAM" id="MobiDB-lite"/>
    </source>
</evidence>
<evidence type="ECO:0000256" key="7">
    <source>
        <dbReference type="ARBA" id="ARBA00022630"/>
    </source>
</evidence>
<evidence type="ECO:0000256" key="10">
    <source>
        <dbReference type="ARBA" id="ARBA00023002"/>
    </source>
</evidence>
<evidence type="ECO:0000256" key="4">
    <source>
        <dbReference type="ARBA" id="ARBA00004846"/>
    </source>
</evidence>
<feature type="domain" description="Acyl-CoA oxidase/dehydrogenase middle" evidence="16">
    <location>
        <begin position="154"/>
        <end position="264"/>
    </location>
</feature>
<dbReference type="GO" id="GO:0033540">
    <property type="term" value="P:fatty acid beta-oxidation using acyl-CoA oxidase"/>
    <property type="evidence" value="ECO:0007669"/>
    <property type="project" value="UniProtKB-UniPathway"/>
</dbReference>
<dbReference type="UniPathway" id="UPA00661"/>
<evidence type="ECO:0000256" key="9">
    <source>
        <dbReference type="ARBA" id="ARBA00022832"/>
    </source>
</evidence>
<feature type="domain" description="Acyl-CoA oxidase C-terminal" evidence="15">
    <location>
        <begin position="506"/>
        <end position="681"/>
    </location>
</feature>
<dbReference type="FunFam" id="1.20.140.10:FF:000013">
    <property type="entry name" value="Acyl-coenzyme A oxidase"/>
    <property type="match status" value="1"/>
</dbReference>
<dbReference type="Gene3D" id="2.40.110.10">
    <property type="entry name" value="Butyryl-CoA Dehydrogenase, subunit A, domain 2"/>
    <property type="match status" value="1"/>
</dbReference>
<evidence type="ECO:0000259" key="16">
    <source>
        <dbReference type="Pfam" id="PF02770"/>
    </source>
</evidence>
<evidence type="ECO:0000259" key="17">
    <source>
        <dbReference type="Pfam" id="PF14749"/>
    </source>
</evidence>
<comment type="catalytic activity">
    <reaction evidence="1">
        <text>a 2,3-saturated acyl-CoA + O2 = a (2E)-enoyl-CoA + H2O2</text>
        <dbReference type="Rhea" id="RHEA:38959"/>
        <dbReference type="ChEBI" id="CHEBI:15379"/>
        <dbReference type="ChEBI" id="CHEBI:16240"/>
        <dbReference type="ChEBI" id="CHEBI:58856"/>
        <dbReference type="ChEBI" id="CHEBI:65111"/>
        <dbReference type="EC" id="1.3.3.6"/>
    </reaction>
</comment>
<evidence type="ECO:0000256" key="5">
    <source>
        <dbReference type="ARBA" id="ARBA00006288"/>
    </source>
</evidence>
<name>A0A8H7SJX8_9FUNG</name>
<dbReference type="Pfam" id="PF09295">
    <property type="entry name" value="ChAPs"/>
    <property type="match status" value="2"/>
</dbReference>
<keyword evidence="12" id="KW-0576">Peroxisome</keyword>
<dbReference type="FunFam" id="1.20.140.10:FF:000015">
    <property type="entry name" value="Acyl-coenzyme A oxidase"/>
    <property type="match status" value="1"/>
</dbReference>
<evidence type="ECO:0000313" key="20">
    <source>
        <dbReference type="Proteomes" id="UP000613177"/>
    </source>
</evidence>
<keyword evidence="10" id="KW-0560">Oxidoreductase</keyword>
<dbReference type="InterPro" id="IPR046373">
    <property type="entry name" value="Acyl-CoA_Oxase/DH_mid-dom_sf"/>
</dbReference>
<feature type="compositionally biased region" description="Basic and acidic residues" evidence="14">
    <location>
        <begin position="1090"/>
        <end position="1103"/>
    </location>
</feature>
<evidence type="ECO:0000256" key="6">
    <source>
        <dbReference type="ARBA" id="ARBA00012870"/>
    </source>
</evidence>
<evidence type="ECO:0000256" key="1">
    <source>
        <dbReference type="ARBA" id="ARBA00001201"/>
    </source>
</evidence>
<dbReference type="FunFam" id="1.10.540.10:FF:000018">
    <property type="entry name" value="Acyl-coenzyme A oxidase"/>
    <property type="match status" value="1"/>
</dbReference>
<proteinExistence type="inferred from homology"/>
<dbReference type="EC" id="1.3.3.6" evidence="6"/>
<comment type="subunit">
    <text evidence="13">Heteropentamer composed of five different subunits.</text>
</comment>
<dbReference type="GO" id="GO:0071949">
    <property type="term" value="F:FAD binding"/>
    <property type="evidence" value="ECO:0007669"/>
    <property type="project" value="InterPro"/>
</dbReference>
<dbReference type="InterPro" id="IPR002655">
    <property type="entry name" value="Acyl-CoA_oxidase_C"/>
</dbReference>
<dbReference type="GO" id="GO:0003997">
    <property type="term" value="F:acyl-CoA oxidase activity"/>
    <property type="evidence" value="ECO:0007669"/>
    <property type="project" value="UniProtKB-EC"/>
</dbReference>
<dbReference type="PANTHER" id="PTHR10909:SF352">
    <property type="entry name" value="ACYL-COENZYME A OXIDASE-LIKE PROTEIN"/>
    <property type="match status" value="1"/>
</dbReference>
<evidence type="ECO:0000256" key="8">
    <source>
        <dbReference type="ARBA" id="ARBA00022827"/>
    </source>
</evidence>
<keyword evidence="7" id="KW-0285">Flavoprotein</keyword>
<evidence type="ECO:0000256" key="2">
    <source>
        <dbReference type="ARBA" id="ARBA00001974"/>
    </source>
</evidence>
<evidence type="ECO:0000256" key="11">
    <source>
        <dbReference type="ARBA" id="ARBA00023098"/>
    </source>
</evidence>
<dbReference type="Gene3D" id="1.20.140.10">
    <property type="entry name" value="Butyryl-CoA Dehydrogenase, subunit A, domain 3"/>
    <property type="match status" value="2"/>
</dbReference>
<dbReference type="GO" id="GO:0005504">
    <property type="term" value="F:fatty acid binding"/>
    <property type="evidence" value="ECO:0007669"/>
    <property type="project" value="TreeGrafter"/>
</dbReference>
<comment type="similarity">
    <text evidence="5">Belongs to the acyl-CoA oxidase family.</text>
</comment>
<reference evidence="19" key="1">
    <citation type="submission" date="2021-01" db="EMBL/GenBank/DDBJ databases">
        <title>Metabolic potential, ecology and presence of endohyphal bacteria is reflected in genomic diversity of Mucoromycotina.</title>
        <authorList>
            <person name="Muszewska A."/>
            <person name="Okrasinska A."/>
            <person name="Steczkiewicz K."/>
            <person name="Drgas O."/>
            <person name="Orlowska M."/>
            <person name="Perlinska-Lenart U."/>
            <person name="Aleksandrzak-Piekarczyk T."/>
            <person name="Szatraj K."/>
            <person name="Zielenkiewicz U."/>
            <person name="Pilsyk S."/>
            <person name="Malc E."/>
            <person name="Mieczkowski P."/>
            <person name="Kruszewska J.S."/>
            <person name="Biernat P."/>
            <person name="Pawlowska J."/>
        </authorList>
    </citation>
    <scope>NUCLEOTIDE SEQUENCE</scope>
    <source>
        <strain evidence="19">WA0000018081</strain>
    </source>
</reference>
<evidence type="ECO:0000256" key="12">
    <source>
        <dbReference type="ARBA" id="ARBA00023140"/>
    </source>
</evidence>
<comment type="pathway">
    <text evidence="4">Lipid metabolism; peroxisomal fatty acid beta-oxidation.</text>
</comment>
<dbReference type="InterPro" id="IPR012258">
    <property type="entry name" value="Acyl-CoA_oxidase"/>
</dbReference>
<dbReference type="FunFam" id="2.40.110.10:FF:000003">
    <property type="entry name" value="Acyl-coenzyme A oxidase"/>
    <property type="match status" value="1"/>
</dbReference>
<gene>
    <name evidence="19" type="ORF">INT48_006918</name>
</gene>
<dbReference type="Gene3D" id="1.25.40.10">
    <property type="entry name" value="Tetratricopeptide repeat domain"/>
    <property type="match status" value="2"/>
</dbReference>
<dbReference type="InterPro" id="IPR006091">
    <property type="entry name" value="Acyl-CoA_Oxase/DH_mid-dom"/>
</dbReference>
<dbReference type="InterPro" id="IPR029320">
    <property type="entry name" value="Acyl-CoA_ox_N"/>
</dbReference>
<dbReference type="Proteomes" id="UP000613177">
    <property type="component" value="Unassembled WGS sequence"/>
</dbReference>
<dbReference type="Pfam" id="PF22924">
    <property type="entry name" value="ACOX_C_alpha1"/>
    <property type="match status" value="1"/>
</dbReference>
<dbReference type="InterPro" id="IPR036250">
    <property type="entry name" value="AcylCo_DH-like_C"/>
</dbReference>
<dbReference type="InterPro" id="IPR009100">
    <property type="entry name" value="AcylCoA_DH/oxidase_NM_dom_sf"/>
</dbReference>
<feature type="domain" description="Acyl-coenzyme A oxidase N-terminal" evidence="17">
    <location>
        <begin position="51"/>
        <end position="142"/>
    </location>
</feature>
<keyword evidence="11" id="KW-0443">Lipid metabolism</keyword>
<comment type="cofactor">
    <cofactor evidence="2">
        <name>FAD</name>
        <dbReference type="ChEBI" id="CHEBI:57692"/>
    </cofactor>
</comment>
<dbReference type="SUPFAM" id="SSF47203">
    <property type="entry name" value="Acyl-CoA dehydrogenase C-terminal domain-like"/>
    <property type="match status" value="2"/>
</dbReference>
<dbReference type="InterPro" id="IPR015374">
    <property type="entry name" value="ChAPs"/>
</dbReference>
<evidence type="ECO:0000256" key="3">
    <source>
        <dbReference type="ARBA" id="ARBA00004275"/>
    </source>
</evidence>
<dbReference type="PANTHER" id="PTHR10909">
    <property type="entry name" value="ELECTRON TRANSPORT OXIDOREDUCTASE"/>
    <property type="match status" value="1"/>
</dbReference>
<keyword evidence="8" id="KW-0274">FAD</keyword>
<organism evidence="19 20">
    <name type="scientific">Thamnidium elegans</name>
    <dbReference type="NCBI Taxonomy" id="101142"/>
    <lineage>
        <taxon>Eukaryota</taxon>
        <taxon>Fungi</taxon>
        <taxon>Fungi incertae sedis</taxon>
        <taxon>Mucoromycota</taxon>
        <taxon>Mucoromycotina</taxon>
        <taxon>Mucoromycetes</taxon>
        <taxon>Mucorales</taxon>
        <taxon>Mucorineae</taxon>
        <taxon>Mucoraceae</taxon>
        <taxon>Thamnidium</taxon>
    </lineage>
</organism>
<evidence type="ECO:0000259" key="15">
    <source>
        <dbReference type="Pfam" id="PF01756"/>
    </source>
</evidence>
<dbReference type="Gene3D" id="1.10.540.10">
    <property type="entry name" value="Acyl-CoA dehydrogenase/oxidase, N-terminal domain"/>
    <property type="match status" value="1"/>
</dbReference>